<sequence>MSVKQNEYKQMTIEILSANENNHLDEKFIGDNHVSLALKWTSIKQAASYAVVMIDYEATSAVGMSYVHWYAYNIKNNYLEANASQTDTSLVQGLPTSFYLDKTNNGANRYVAPYPPNKSHRYEIRVYALANDIAEQIENLNMEQFDKLINQAGIIGVGMNYVVAPQLKNHNNQATIVSQDYATTLFKNQPIRLIHDVEIDHLWLNIFTPDMADRLLEKVQCAIKIEDAHLSGTPAYGILITSNIGFTKTGSSTIHYAHIVNQKNQQHLKFVNSYQTNPQLLNLDASKRQKVGHEFAIIADNNYLLTNETYLNISVFGLDSEIEQLNKTMTDASVTGFFDVMAGHVVSYLNKYIKVNKVNE</sequence>
<dbReference type="RefSeq" id="WP_263822017.1">
    <property type="nucleotide sequence ID" value="NZ_JAOXHK010000005.1"/>
</dbReference>
<dbReference type="Pfam" id="PF01161">
    <property type="entry name" value="PBP"/>
    <property type="match status" value="1"/>
</dbReference>
<dbReference type="EMBL" id="JAOXHL010000004">
    <property type="protein sequence ID" value="MCV3728705.1"/>
    <property type="molecule type" value="Genomic_DNA"/>
</dbReference>
<dbReference type="InterPro" id="IPR036610">
    <property type="entry name" value="PEBP-like_sf"/>
</dbReference>
<dbReference type="InterPro" id="IPR008914">
    <property type="entry name" value="PEBP"/>
</dbReference>
<dbReference type="Gene3D" id="3.90.280.10">
    <property type="entry name" value="PEBP-like"/>
    <property type="match status" value="1"/>
</dbReference>
<gene>
    <name evidence="1" type="ORF">OF376_02870</name>
</gene>
<dbReference type="GO" id="GO:0004860">
    <property type="term" value="F:protein kinase inhibitor activity"/>
    <property type="evidence" value="ECO:0007669"/>
    <property type="project" value="UniProtKB-KW"/>
</dbReference>
<evidence type="ECO:0000313" key="1">
    <source>
        <dbReference type="EMBL" id="MCV3728705.1"/>
    </source>
</evidence>
<dbReference type="InterPro" id="IPR005247">
    <property type="entry name" value="YbhB_YbcL/LppC-like"/>
</dbReference>
<keyword evidence="1" id="KW-0649">Protein kinase inhibitor</keyword>
<dbReference type="SUPFAM" id="SSF49777">
    <property type="entry name" value="PEBP-like"/>
    <property type="match status" value="1"/>
</dbReference>
<evidence type="ECO:0000313" key="2">
    <source>
        <dbReference type="Proteomes" id="UP001208245"/>
    </source>
</evidence>
<proteinExistence type="predicted"/>
<comment type="caution">
    <text evidence="1">The sequence shown here is derived from an EMBL/GenBank/DDBJ whole genome shotgun (WGS) entry which is preliminary data.</text>
</comment>
<protein>
    <submittedName>
        <fullName evidence="1">YbhB/YbcL family Raf kinase inhibitor-like protein</fullName>
    </submittedName>
</protein>
<organism evidence="1 2">
    <name type="scientific">Ureaplasma miroungigenitalium</name>
    <dbReference type="NCBI Taxonomy" id="1042321"/>
    <lineage>
        <taxon>Bacteria</taxon>
        <taxon>Bacillati</taxon>
        <taxon>Mycoplasmatota</taxon>
        <taxon>Mycoplasmoidales</taxon>
        <taxon>Mycoplasmoidaceae</taxon>
        <taxon>Ureaplasma</taxon>
    </lineage>
</organism>
<dbReference type="Proteomes" id="UP001208245">
    <property type="component" value="Unassembled WGS sequence"/>
</dbReference>
<name>A0ABT3BN66_9BACT</name>
<accession>A0ABT3BN66</accession>
<keyword evidence="2" id="KW-1185">Reference proteome</keyword>
<reference evidence="1 2" key="1">
    <citation type="journal article" date="2020" name="Int. J. Syst. Evol. Microbiol.">
        <title>Ureaplasma miroungigenitalium sp. nov. isolated from northern elephant seals (Mirounga angustirostris) and Ureaplasma zalophigenitalium sp. nov. isolated from California sea lions (Zalophus californianus).</title>
        <authorList>
            <person name="Volokhov D.V."/>
            <person name="Gulland F.M."/>
            <person name="Gao Y."/>
            <person name="Chizhikov V.E."/>
        </authorList>
    </citation>
    <scope>NUCLEOTIDE SEQUENCE [LARGE SCALE GENOMIC DNA]</scope>
    <source>
        <strain evidence="1 2">ES3182-GEN</strain>
    </source>
</reference>
<dbReference type="NCBIfam" id="TIGR00481">
    <property type="entry name" value="YbhB/YbcL family Raf kinase inhibitor-like protein"/>
    <property type="match status" value="1"/>
</dbReference>